<comment type="caution">
    <text evidence="9">The sequence shown here is derived from an EMBL/GenBank/DDBJ whole genome shotgun (WGS) entry which is preliminary data.</text>
</comment>
<proteinExistence type="predicted"/>
<dbReference type="PANTHER" id="PTHR30287:SF1">
    <property type="entry name" value="INNER MEMBRANE PROTEIN"/>
    <property type="match status" value="1"/>
</dbReference>
<feature type="transmembrane region" description="Helical" evidence="6">
    <location>
        <begin position="753"/>
        <end position="780"/>
    </location>
</feature>
<evidence type="ECO:0000256" key="2">
    <source>
        <dbReference type="ARBA" id="ARBA00022475"/>
    </source>
</evidence>
<keyword evidence="3 6" id="KW-0812">Transmembrane</keyword>
<dbReference type="InterPro" id="IPR003838">
    <property type="entry name" value="ABC3_permease_C"/>
</dbReference>
<evidence type="ECO:0000313" key="9">
    <source>
        <dbReference type="EMBL" id="NJC04689.1"/>
    </source>
</evidence>
<gene>
    <name evidence="9" type="ORF">GGQ97_000482</name>
</gene>
<evidence type="ECO:0000256" key="1">
    <source>
        <dbReference type="ARBA" id="ARBA00004651"/>
    </source>
</evidence>
<keyword evidence="4 6" id="KW-1133">Transmembrane helix</keyword>
<dbReference type="InterPro" id="IPR038766">
    <property type="entry name" value="Membrane_comp_ABC_pdt"/>
</dbReference>
<feature type="transmembrane region" description="Helical" evidence="6">
    <location>
        <begin position="247"/>
        <end position="270"/>
    </location>
</feature>
<organism evidence="9 10">
    <name type="scientific">Sphingomonas kaistensis</name>
    <dbReference type="NCBI Taxonomy" id="298708"/>
    <lineage>
        <taxon>Bacteria</taxon>
        <taxon>Pseudomonadati</taxon>
        <taxon>Pseudomonadota</taxon>
        <taxon>Alphaproteobacteria</taxon>
        <taxon>Sphingomonadales</taxon>
        <taxon>Sphingomonadaceae</taxon>
        <taxon>Sphingomonas</taxon>
    </lineage>
</organism>
<feature type="domain" description="ABC3 transporter permease C-terminal" evidence="7">
    <location>
        <begin position="250"/>
        <end position="367"/>
    </location>
</feature>
<keyword evidence="5 6" id="KW-0472">Membrane</keyword>
<dbReference type="EMBL" id="JAATJC010000001">
    <property type="protein sequence ID" value="NJC04689.1"/>
    <property type="molecule type" value="Genomic_DNA"/>
</dbReference>
<feature type="transmembrane region" description="Helical" evidence="6">
    <location>
        <begin position="12"/>
        <end position="36"/>
    </location>
</feature>
<evidence type="ECO:0000256" key="6">
    <source>
        <dbReference type="SAM" id="Phobius"/>
    </source>
</evidence>
<evidence type="ECO:0000259" key="7">
    <source>
        <dbReference type="Pfam" id="PF02687"/>
    </source>
</evidence>
<feature type="transmembrane region" description="Helical" evidence="6">
    <location>
        <begin position="341"/>
        <end position="365"/>
    </location>
</feature>
<dbReference type="AlphaFoldDB" id="A0A7X6BEV6"/>
<keyword evidence="10" id="KW-1185">Reference proteome</keyword>
<comment type="subcellular location">
    <subcellularLocation>
        <location evidence="1">Cell membrane</location>
        <topology evidence="1">Multi-pass membrane protein</topology>
    </subcellularLocation>
</comment>
<feature type="transmembrane region" description="Helical" evidence="6">
    <location>
        <begin position="701"/>
        <end position="723"/>
    </location>
</feature>
<feature type="transmembrane region" description="Helical" evidence="6">
    <location>
        <begin position="291"/>
        <end position="321"/>
    </location>
</feature>
<keyword evidence="2" id="KW-1003">Cell membrane</keyword>
<sequence length="825" mass="84513">MSAGLRLGRRDLAHGVGGLWLLLACLTIAVAGLSAVTSLSSAIESTIEGQARELLGGDLALSVAQRSATPAEREAIARLGTVRESVTLRSTAQIGGQTALVDLSGVDEGWPAAGRVTLASGRMPAAATDAAIGRELAERFSLRLGSPLRIGYGDYRVSGIIEKLPAPSGFALAPPVLVSRAGLDASRLVQPGSLYTSSYRVALPSGASYEGIGSSFQKRFPEGGWRVTDRSEAASGTRRFTERAGQMLLLIALGALGIGSIGIASAASAFAASRRSTIAILKVHGARTRDLALMLGTSVTLLALVAILLGTLVGATVPAIVGRAAADLLPVAPDPSPQWGALGRSAVFGLLVTLAAAWVPLARAARARPAAVLRGDVDEGSPDRRDLLVPLLAAAAVSALAILTSGNEAVTAATIAGGVALAFLFAGAGKLLALAARRLGSRGGPVARLGLAALHRPGAATVRLSVALGLGLALLVALAGIGGSVRAELAGNIPAKAPALFMLDIPATEEARFRDLAARELPGADLRLVPSLRGPVTALNGQPVSALKAIPEGAWILRGDRGLTFARELPEANQVVEGEWWPADYAGPPLVSLDIEAARALGLKIGDTMTIAVLGSPIEARIASFRTIDWRSLGFNFAIIFAPGTLEQAPYTLMATASPERGASTLGFERALAAGLPMVSTIRVSDVVAQVTTILEGLDNAIRLATLVAIVIGVTVLAGAVAATRRTRTRESVLLKLVGATRAQVLAAQGIEFAAMAGGIVTLAFVTGTAAAYGVVTWLFELPFLPDWPSLLTLPLAGMAVAVLTALVAAWPALRARPATALRSI</sequence>
<evidence type="ECO:0000256" key="4">
    <source>
        <dbReference type="ARBA" id="ARBA00022989"/>
    </source>
</evidence>
<evidence type="ECO:0000256" key="3">
    <source>
        <dbReference type="ARBA" id="ARBA00022692"/>
    </source>
</evidence>
<dbReference type="InterPro" id="IPR025857">
    <property type="entry name" value="MacB_PCD"/>
</dbReference>
<dbReference type="GO" id="GO:0005886">
    <property type="term" value="C:plasma membrane"/>
    <property type="evidence" value="ECO:0007669"/>
    <property type="project" value="UniProtKB-SubCell"/>
</dbReference>
<dbReference type="PROSITE" id="PS51257">
    <property type="entry name" value="PROKAR_LIPOPROTEIN"/>
    <property type="match status" value="1"/>
</dbReference>
<evidence type="ECO:0000313" key="10">
    <source>
        <dbReference type="Proteomes" id="UP000558192"/>
    </source>
</evidence>
<evidence type="ECO:0000259" key="8">
    <source>
        <dbReference type="Pfam" id="PF12704"/>
    </source>
</evidence>
<evidence type="ECO:0000256" key="5">
    <source>
        <dbReference type="ARBA" id="ARBA00023136"/>
    </source>
</evidence>
<name>A0A7X6BEV6_9SPHN</name>
<feature type="domain" description="ABC3 transporter permease C-terminal" evidence="7">
    <location>
        <begin position="705"/>
        <end position="816"/>
    </location>
</feature>
<dbReference type="Pfam" id="PF12704">
    <property type="entry name" value="MacB_PCD"/>
    <property type="match status" value="1"/>
</dbReference>
<feature type="transmembrane region" description="Helical" evidence="6">
    <location>
        <begin position="409"/>
        <end position="433"/>
    </location>
</feature>
<dbReference type="RefSeq" id="WP_168067472.1">
    <property type="nucleotide sequence ID" value="NZ_JAATJC010000001.1"/>
</dbReference>
<feature type="transmembrane region" description="Helical" evidence="6">
    <location>
        <begin position="464"/>
        <end position="485"/>
    </location>
</feature>
<dbReference type="PANTHER" id="PTHR30287">
    <property type="entry name" value="MEMBRANE COMPONENT OF PREDICTED ABC SUPERFAMILY METABOLITE UPTAKE TRANSPORTER"/>
    <property type="match status" value="1"/>
</dbReference>
<dbReference type="Proteomes" id="UP000558192">
    <property type="component" value="Unassembled WGS sequence"/>
</dbReference>
<feature type="domain" description="MacB-like periplasmic core" evidence="8">
    <location>
        <begin position="21"/>
        <end position="210"/>
    </location>
</feature>
<feature type="transmembrane region" description="Helical" evidence="6">
    <location>
        <begin position="386"/>
        <end position="403"/>
    </location>
</feature>
<dbReference type="Pfam" id="PF02687">
    <property type="entry name" value="FtsX"/>
    <property type="match status" value="2"/>
</dbReference>
<reference evidence="9 10" key="1">
    <citation type="submission" date="2020-03" db="EMBL/GenBank/DDBJ databases">
        <title>Genomic Encyclopedia of Type Strains, Phase IV (KMG-IV): sequencing the most valuable type-strain genomes for metagenomic binning, comparative biology and taxonomic classification.</title>
        <authorList>
            <person name="Goeker M."/>
        </authorList>
    </citation>
    <scope>NUCLEOTIDE SEQUENCE [LARGE SCALE GENOMIC DNA]</scope>
    <source>
        <strain evidence="9 10">DSM 16846</strain>
    </source>
</reference>
<feature type="transmembrane region" description="Helical" evidence="6">
    <location>
        <begin position="792"/>
        <end position="814"/>
    </location>
</feature>
<protein>
    <submittedName>
        <fullName evidence="9">Putative ABC transport system permease protein</fullName>
    </submittedName>
</protein>
<accession>A0A7X6BEV6</accession>